<dbReference type="InterPro" id="IPR008967">
    <property type="entry name" value="p53-like_TF_DNA-bd_sf"/>
</dbReference>
<comment type="subcellular location">
    <subcellularLocation>
        <location evidence="1 6">Nucleus</location>
    </subcellularLocation>
</comment>
<evidence type="ECO:0000256" key="2">
    <source>
        <dbReference type="ARBA" id="ARBA00023015"/>
    </source>
</evidence>
<keyword evidence="3 6" id="KW-0238">DNA-binding</keyword>
<feature type="domain" description="T-box" evidence="8">
    <location>
        <begin position="35"/>
        <end position="213"/>
    </location>
</feature>
<dbReference type="OrthoDB" id="6119313at2759"/>
<feature type="region of interest" description="Disordered" evidence="7">
    <location>
        <begin position="210"/>
        <end position="258"/>
    </location>
</feature>
<dbReference type="AlphaFoldDB" id="A0A8T2L941"/>
<name>A0A8T2L941_ASTMX</name>
<dbReference type="GO" id="GO:0001708">
    <property type="term" value="P:cell fate specification"/>
    <property type="evidence" value="ECO:0007669"/>
    <property type="project" value="TreeGrafter"/>
</dbReference>
<comment type="caution">
    <text evidence="9">The sequence shown here is derived from an EMBL/GenBank/DDBJ whole genome shotgun (WGS) entry which is preliminary data.</text>
</comment>
<dbReference type="CDD" id="cd20197">
    <property type="entry name" value="T-box_VegT-like"/>
    <property type="match status" value="1"/>
</dbReference>
<dbReference type="GO" id="GO:0060429">
    <property type="term" value="P:epithelium development"/>
    <property type="evidence" value="ECO:0007669"/>
    <property type="project" value="UniProtKB-ARBA"/>
</dbReference>
<proteinExistence type="predicted"/>
<evidence type="ECO:0000256" key="3">
    <source>
        <dbReference type="ARBA" id="ARBA00023125"/>
    </source>
</evidence>
<organism evidence="9 10">
    <name type="scientific">Astyanax mexicanus</name>
    <name type="common">Blind cave fish</name>
    <name type="synonym">Astyanax fasciatus mexicanus</name>
    <dbReference type="NCBI Taxonomy" id="7994"/>
    <lineage>
        <taxon>Eukaryota</taxon>
        <taxon>Metazoa</taxon>
        <taxon>Chordata</taxon>
        <taxon>Craniata</taxon>
        <taxon>Vertebrata</taxon>
        <taxon>Euteleostomi</taxon>
        <taxon>Actinopterygii</taxon>
        <taxon>Neopterygii</taxon>
        <taxon>Teleostei</taxon>
        <taxon>Ostariophysi</taxon>
        <taxon>Characiformes</taxon>
        <taxon>Characoidei</taxon>
        <taxon>Acestrorhamphidae</taxon>
        <taxon>Acestrorhamphinae</taxon>
        <taxon>Astyanax</taxon>
    </lineage>
</organism>
<evidence type="ECO:0000313" key="9">
    <source>
        <dbReference type="EMBL" id="KAG9265501.1"/>
    </source>
</evidence>
<dbReference type="PANTHER" id="PTHR11267">
    <property type="entry name" value="T-BOX PROTEIN-RELATED"/>
    <property type="match status" value="1"/>
</dbReference>
<sequence length="461" mass="52575">MQQMSDLKHPSAMAPSASMARAADPYQQRNIAMNLEYSELWKSFHEIGTEMVITKSGRRMFPYCNISVSGLVPYAKYVIMVDMVPVDSSRYKWNNEQWEVAGKAEPQPPCRTYVHPDSPALGSHWMKQPISFLKLKLTNNPLDQRGHIILHSMHRYQPRFHVVQADDLYSVRWGVFQTFTFPETSFTAVTVYQNSKITKLKIDHNPFAKGFREEGTHSKRHRAQKSQMCPENSAKKLKLTSDKEPEPEFMTYSDMPRLPYDPHRDESEGMMLSKDLPMAQDEHMSPWGGEQDPAQSLHSEGVMDYTNSEQLVPGQASYQPHRIHEFERMPSPSSCVDGQVDRQSFESRSADMATVPEQEISRPLPTMSLGSPQCRSLDFTMTQNIAGCSKGRPGLGAHPLYGHYNTEQPLTHWSGALPGQYSSPAYHHPHHLMSDHSLHPSGYHHSNMAEWSQYSLFPYSC</sequence>
<evidence type="ECO:0000256" key="5">
    <source>
        <dbReference type="ARBA" id="ARBA00023242"/>
    </source>
</evidence>
<evidence type="ECO:0000259" key="8">
    <source>
        <dbReference type="PROSITE" id="PS50252"/>
    </source>
</evidence>
<evidence type="ECO:0000256" key="7">
    <source>
        <dbReference type="SAM" id="MobiDB-lite"/>
    </source>
</evidence>
<dbReference type="PROSITE" id="PS01264">
    <property type="entry name" value="TBOX_2"/>
    <property type="match status" value="1"/>
</dbReference>
<dbReference type="EMBL" id="JAICCE010000017">
    <property type="protein sequence ID" value="KAG9265501.1"/>
    <property type="molecule type" value="Genomic_DNA"/>
</dbReference>
<dbReference type="InterPro" id="IPR018186">
    <property type="entry name" value="TF_T-box_CS"/>
</dbReference>
<dbReference type="GO" id="GO:0000978">
    <property type="term" value="F:RNA polymerase II cis-regulatory region sequence-specific DNA binding"/>
    <property type="evidence" value="ECO:0007669"/>
    <property type="project" value="InterPro"/>
</dbReference>
<evidence type="ECO:0000256" key="6">
    <source>
        <dbReference type="PROSITE-ProRule" id="PRU00201"/>
    </source>
</evidence>
<dbReference type="InterPro" id="IPR001699">
    <property type="entry name" value="TF_T-box"/>
</dbReference>
<dbReference type="FunFam" id="2.60.40.820:FF:000007">
    <property type="entry name" value="T-box transcription factor"/>
    <property type="match status" value="1"/>
</dbReference>
<dbReference type="InterPro" id="IPR046360">
    <property type="entry name" value="T-box_DNA-bd"/>
</dbReference>
<dbReference type="GO" id="GO:0005634">
    <property type="term" value="C:nucleus"/>
    <property type="evidence" value="ECO:0007669"/>
    <property type="project" value="UniProtKB-SubCell"/>
</dbReference>
<dbReference type="SUPFAM" id="SSF49417">
    <property type="entry name" value="p53-like transcription factors"/>
    <property type="match status" value="1"/>
</dbReference>
<dbReference type="PRINTS" id="PR00937">
    <property type="entry name" value="TBOX"/>
</dbReference>
<dbReference type="PROSITE" id="PS01283">
    <property type="entry name" value="TBOX_1"/>
    <property type="match status" value="1"/>
</dbReference>
<dbReference type="GO" id="GO:0000785">
    <property type="term" value="C:chromatin"/>
    <property type="evidence" value="ECO:0007669"/>
    <property type="project" value="TreeGrafter"/>
</dbReference>
<accession>A0A8T2L941</accession>
<dbReference type="Gene3D" id="2.60.40.820">
    <property type="entry name" value="Transcription factor, T-box"/>
    <property type="match status" value="1"/>
</dbReference>
<dbReference type="GO" id="GO:0003007">
    <property type="term" value="P:heart morphogenesis"/>
    <property type="evidence" value="ECO:0007669"/>
    <property type="project" value="TreeGrafter"/>
</dbReference>
<dbReference type="PROSITE" id="PS50252">
    <property type="entry name" value="TBOX_3"/>
    <property type="match status" value="1"/>
</dbReference>
<keyword evidence="4" id="KW-0804">Transcription</keyword>
<keyword evidence="2" id="KW-0805">Transcription regulation</keyword>
<comment type="caution">
    <text evidence="6">Lacks conserved residue(s) required for the propagation of feature annotation.</text>
</comment>
<dbReference type="Proteomes" id="UP000752171">
    <property type="component" value="Unassembled WGS sequence"/>
</dbReference>
<dbReference type="SMART" id="SM00425">
    <property type="entry name" value="TBOX"/>
    <property type="match status" value="1"/>
</dbReference>
<evidence type="ECO:0000256" key="4">
    <source>
        <dbReference type="ARBA" id="ARBA00023163"/>
    </source>
</evidence>
<dbReference type="GO" id="GO:0007389">
    <property type="term" value="P:pattern specification process"/>
    <property type="evidence" value="ECO:0007669"/>
    <property type="project" value="TreeGrafter"/>
</dbReference>
<evidence type="ECO:0000313" key="10">
    <source>
        <dbReference type="Proteomes" id="UP000752171"/>
    </source>
</evidence>
<evidence type="ECO:0000256" key="1">
    <source>
        <dbReference type="ARBA" id="ARBA00004123"/>
    </source>
</evidence>
<keyword evidence="5 6" id="KW-0539">Nucleus</keyword>
<protein>
    <submittedName>
        <fullName evidence="9">T-box-containing protein TBX6L-like</fullName>
    </submittedName>
</protein>
<dbReference type="GO" id="GO:0045893">
    <property type="term" value="P:positive regulation of DNA-templated transcription"/>
    <property type="evidence" value="ECO:0007669"/>
    <property type="project" value="InterPro"/>
</dbReference>
<dbReference type="PANTHER" id="PTHR11267:SF204">
    <property type="entry name" value="SPADETAIL"/>
    <property type="match status" value="1"/>
</dbReference>
<reference evidence="9 10" key="1">
    <citation type="submission" date="2021-07" db="EMBL/GenBank/DDBJ databases">
        <authorList>
            <person name="Imarazene B."/>
            <person name="Zahm M."/>
            <person name="Klopp C."/>
            <person name="Cabau C."/>
            <person name="Beille S."/>
            <person name="Jouanno E."/>
            <person name="Castinel A."/>
            <person name="Lluch J."/>
            <person name="Gil L."/>
            <person name="Kuchtly C."/>
            <person name="Lopez Roques C."/>
            <person name="Donnadieu C."/>
            <person name="Parrinello H."/>
            <person name="Journot L."/>
            <person name="Du K."/>
            <person name="Schartl M."/>
            <person name="Retaux S."/>
            <person name="Guiguen Y."/>
        </authorList>
    </citation>
    <scope>NUCLEOTIDE SEQUENCE [LARGE SCALE GENOMIC DNA]</scope>
    <source>
        <strain evidence="9">Pach_M1</strain>
        <tissue evidence="9">Testis</tissue>
    </source>
</reference>
<dbReference type="InterPro" id="IPR036960">
    <property type="entry name" value="T-box_sf"/>
</dbReference>
<dbReference type="GO" id="GO:0000981">
    <property type="term" value="F:DNA-binding transcription factor activity, RNA polymerase II-specific"/>
    <property type="evidence" value="ECO:0007669"/>
    <property type="project" value="TreeGrafter"/>
</dbReference>
<dbReference type="Pfam" id="PF00907">
    <property type="entry name" value="T-box"/>
    <property type="match status" value="1"/>
</dbReference>
<gene>
    <name evidence="9" type="primary">TBX6L</name>
    <name evidence="9" type="ORF">AMEX_G19948</name>
</gene>